<organism evidence="1 2">
    <name type="scientific">Spirosoma pollinicola</name>
    <dbReference type="NCBI Taxonomy" id="2057025"/>
    <lineage>
        <taxon>Bacteria</taxon>
        <taxon>Pseudomonadati</taxon>
        <taxon>Bacteroidota</taxon>
        <taxon>Cytophagia</taxon>
        <taxon>Cytophagales</taxon>
        <taxon>Cytophagaceae</taxon>
        <taxon>Spirosoma</taxon>
    </lineage>
</organism>
<name>A0A2K8Z9E6_9BACT</name>
<gene>
    <name evidence="1" type="ORF">CWM47_34390</name>
</gene>
<proteinExistence type="predicted"/>
<evidence type="ECO:0000313" key="1">
    <source>
        <dbReference type="EMBL" id="AUD06491.1"/>
    </source>
</evidence>
<accession>A0A2K8Z9E6</accession>
<keyword evidence="2" id="KW-1185">Reference proteome</keyword>
<evidence type="ECO:0000313" key="2">
    <source>
        <dbReference type="Proteomes" id="UP000232883"/>
    </source>
</evidence>
<dbReference type="KEGG" id="spir:CWM47_34390"/>
<dbReference type="AlphaFoldDB" id="A0A2K8Z9E6"/>
<dbReference type="OrthoDB" id="9853253at2"/>
<dbReference type="Proteomes" id="UP000232883">
    <property type="component" value="Chromosome"/>
</dbReference>
<sequence length="111" mass="13081">MYNLIFSGYCPKDSIFVKSYLEEPKSRHSPMVDFKMNSIKECFQLIEKLTKEGWDIYRFTILDSDQKIIVQVLEEDSHGKSILECINEVKKAIKRPAFLNTYLRQLSKILN</sequence>
<protein>
    <submittedName>
        <fullName evidence="1">Uncharacterized protein</fullName>
    </submittedName>
</protein>
<reference evidence="1 2" key="1">
    <citation type="submission" date="2017-11" db="EMBL/GenBank/DDBJ databases">
        <title>Taxonomic description and genome sequences of Spirosoma HA7 sp. nov., isolated from pollen microhabitat of Corylus avellana.</title>
        <authorList>
            <person name="Ambika Manirajan B."/>
            <person name="Suarez C."/>
            <person name="Ratering S."/>
            <person name="Geissler-Plaum R."/>
            <person name="Cardinale M."/>
            <person name="Sylvia S."/>
        </authorList>
    </citation>
    <scope>NUCLEOTIDE SEQUENCE [LARGE SCALE GENOMIC DNA]</scope>
    <source>
        <strain evidence="1 2">HA7</strain>
    </source>
</reference>
<dbReference type="EMBL" id="CP025096">
    <property type="protein sequence ID" value="AUD06491.1"/>
    <property type="molecule type" value="Genomic_DNA"/>
</dbReference>
<dbReference type="RefSeq" id="WP_100993032.1">
    <property type="nucleotide sequence ID" value="NZ_CP025096.1"/>
</dbReference>